<dbReference type="AlphaFoldDB" id="A0AAV4SMV2"/>
<dbReference type="Proteomes" id="UP001054945">
    <property type="component" value="Unassembled WGS sequence"/>
</dbReference>
<reference evidence="1 2" key="1">
    <citation type="submission" date="2021-06" db="EMBL/GenBank/DDBJ databases">
        <title>Caerostris extrusa draft genome.</title>
        <authorList>
            <person name="Kono N."/>
            <person name="Arakawa K."/>
        </authorList>
    </citation>
    <scope>NUCLEOTIDE SEQUENCE [LARGE SCALE GENOMIC DNA]</scope>
</reference>
<proteinExistence type="predicted"/>
<organism evidence="1 2">
    <name type="scientific">Caerostris extrusa</name>
    <name type="common">Bark spider</name>
    <name type="synonym">Caerostris bankana</name>
    <dbReference type="NCBI Taxonomy" id="172846"/>
    <lineage>
        <taxon>Eukaryota</taxon>
        <taxon>Metazoa</taxon>
        <taxon>Ecdysozoa</taxon>
        <taxon>Arthropoda</taxon>
        <taxon>Chelicerata</taxon>
        <taxon>Arachnida</taxon>
        <taxon>Araneae</taxon>
        <taxon>Araneomorphae</taxon>
        <taxon>Entelegynae</taxon>
        <taxon>Araneoidea</taxon>
        <taxon>Araneidae</taxon>
        <taxon>Caerostris</taxon>
    </lineage>
</organism>
<dbReference type="EMBL" id="BPLR01009697">
    <property type="protein sequence ID" value="GIY33867.1"/>
    <property type="molecule type" value="Genomic_DNA"/>
</dbReference>
<evidence type="ECO:0000313" key="2">
    <source>
        <dbReference type="Proteomes" id="UP001054945"/>
    </source>
</evidence>
<gene>
    <name evidence="1" type="ORF">CEXT_453211</name>
</gene>
<name>A0AAV4SMV2_CAEEX</name>
<keyword evidence="2" id="KW-1185">Reference proteome</keyword>
<comment type="caution">
    <text evidence="1">The sequence shown here is derived from an EMBL/GenBank/DDBJ whole genome shotgun (WGS) entry which is preliminary data.</text>
</comment>
<protein>
    <submittedName>
        <fullName evidence="1">Uncharacterized protein</fullName>
    </submittedName>
</protein>
<sequence>MWNWAVNVSASKPELELFPINSRDDPPEATTERTFKCRVIKYFGFLPFVHSTTLKEVSKRNLQLEFYFWIRNGYPSRNADDFNPASNICLVHPIFWK</sequence>
<accession>A0AAV4SMV2</accession>
<evidence type="ECO:0000313" key="1">
    <source>
        <dbReference type="EMBL" id="GIY33867.1"/>
    </source>
</evidence>